<reference evidence="1 2" key="1">
    <citation type="journal article" date="2012" name="Science">
        <title>The Paleozoic origin of enzymatic lignin decomposition reconstructed from 31 fungal genomes.</title>
        <authorList>
            <person name="Floudas D."/>
            <person name="Binder M."/>
            <person name="Riley R."/>
            <person name="Barry K."/>
            <person name="Blanchette R.A."/>
            <person name="Henrissat B."/>
            <person name="Martinez A.T."/>
            <person name="Otillar R."/>
            <person name="Spatafora J.W."/>
            <person name="Yadav J.S."/>
            <person name="Aerts A."/>
            <person name="Benoit I."/>
            <person name="Boyd A."/>
            <person name="Carlson A."/>
            <person name="Copeland A."/>
            <person name="Coutinho P.M."/>
            <person name="de Vries R.P."/>
            <person name="Ferreira P."/>
            <person name="Findley K."/>
            <person name="Foster B."/>
            <person name="Gaskell J."/>
            <person name="Glotzer D."/>
            <person name="Gorecki P."/>
            <person name="Heitman J."/>
            <person name="Hesse C."/>
            <person name="Hori C."/>
            <person name="Igarashi K."/>
            <person name="Jurgens J.A."/>
            <person name="Kallen N."/>
            <person name="Kersten P."/>
            <person name="Kohler A."/>
            <person name="Kuees U."/>
            <person name="Kumar T.K.A."/>
            <person name="Kuo A."/>
            <person name="LaButti K."/>
            <person name="Larrondo L.F."/>
            <person name="Lindquist E."/>
            <person name="Ling A."/>
            <person name="Lombard V."/>
            <person name="Lucas S."/>
            <person name="Lundell T."/>
            <person name="Martin R."/>
            <person name="McLaughlin D.J."/>
            <person name="Morgenstern I."/>
            <person name="Morin E."/>
            <person name="Murat C."/>
            <person name="Nagy L.G."/>
            <person name="Nolan M."/>
            <person name="Ohm R.A."/>
            <person name="Patyshakuliyeva A."/>
            <person name="Rokas A."/>
            <person name="Ruiz-Duenas F.J."/>
            <person name="Sabat G."/>
            <person name="Salamov A."/>
            <person name="Samejima M."/>
            <person name="Schmutz J."/>
            <person name="Slot J.C."/>
            <person name="St John F."/>
            <person name="Stenlid J."/>
            <person name="Sun H."/>
            <person name="Sun S."/>
            <person name="Syed K."/>
            <person name="Tsang A."/>
            <person name="Wiebenga A."/>
            <person name="Young D."/>
            <person name="Pisabarro A."/>
            <person name="Eastwood D.C."/>
            <person name="Martin F."/>
            <person name="Cullen D."/>
            <person name="Grigoriev I.V."/>
            <person name="Hibbett D.S."/>
        </authorList>
    </citation>
    <scope>NUCLEOTIDE SEQUENCE</scope>
    <source>
        <strain evidence="2">FP-58527</strain>
    </source>
</reference>
<dbReference type="AlphaFoldDB" id="S8FAV0"/>
<dbReference type="HOGENOM" id="CLU_2250213_0_0_1"/>
<dbReference type="Proteomes" id="UP000015241">
    <property type="component" value="Unassembled WGS sequence"/>
</dbReference>
<accession>S8FAV0</accession>
<organism evidence="1 2">
    <name type="scientific">Fomitopsis schrenkii</name>
    <name type="common">Brown rot fungus</name>
    <dbReference type="NCBI Taxonomy" id="2126942"/>
    <lineage>
        <taxon>Eukaryota</taxon>
        <taxon>Fungi</taxon>
        <taxon>Dikarya</taxon>
        <taxon>Basidiomycota</taxon>
        <taxon>Agaricomycotina</taxon>
        <taxon>Agaricomycetes</taxon>
        <taxon>Polyporales</taxon>
        <taxon>Fomitopsis</taxon>
    </lineage>
</organism>
<protein>
    <submittedName>
        <fullName evidence="1">Uncharacterized protein</fullName>
    </submittedName>
</protein>
<evidence type="ECO:0000313" key="1">
    <source>
        <dbReference type="EMBL" id="EPS98720.1"/>
    </source>
</evidence>
<evidence type="ECO:0000313" key="2">
    <source>
        <dbReference type="Proteomes" id="UP000015241"/>
    </source>
</evidence>
<keyword evidence="2" id="KW-1185">Reference proteome</keyword>
<dbReference type="EMBL" id="KE504163">
    <property type="protein sequence ID" value="EPS98720.1"/>
    <property type="molecule type" value="Genomic_DNA"/>
</dbReference>
<gene>
    <name evidence="1" type="ORF">FOMPIDRAFT_1024555</name>
</gene>
<name>S8FAV0_FOMSC</name>
<sequence length="104" mass="11983">MRPPDSTRQHSTQRLYGYYLPFTALHILDAMPKAMTQRTHSLAFCPYPSRHRRAWYAKVSISSLVLRVHRLWLVLTHIGSSEAIHESAVTVPPVVEQHVRRIGV</sequence>
<proteinExistence type="predicted"/>
<dbReference type="InParanoid" id="S8FAV0"/>